<name>A0AA39JEM3_ARMTA</name>
<comment type="caution">
    <text evidence="1">The sequence shown here is derived from an EMBL/GenBank/DDBJ whole genome shotgun (WGS) entry which is preliminary data.</text>
</comment>
<gene>
    <name evidence="1" type="ORF">EV420DRAFT_1120700</name>
</gene>
<protein>
    <submittedName>
        <fullName evidence="1">Uncharacterized protein</fullName>
    </submittedName>
</protein>
<accession>A0AA39JEM3</accession>
<reference evidence="1" key="1">
    <citation type="submission" date="2023-06" db="EMBL/GenBank/DDBJ databases">
        <authorList>
            <consortium name="Lawrence Berkeley National Laboratory"/>
            <person name="Ahrendt S."/>
            <person name="Sahu N."/>
            <person name="Indic B."/>
            <person name="Wong-Bajracharya J."/>
            <person name="Merenyi Z."/>
            <person name="Ke H.-M."/>
            <person name="Monk M."/>
            <person name="Kocsube S."/>
            <person name="Drula E."/>
            <person name="Lipzen A."/>
            <person name="Balint B."/>
            <person name="Henrissat B."/>
            <person name="Andreopoulos B."/>
            <person name="Martin F.M."/>
            <person name="Harder C.B."/>
            <person name="Rigling D."/>
            <person name="Ford K.L."/>
            <person name="Foster G.D."/>
            <person name="Pangilinan J."/>
            <person name="Papanicolaou A."/>
            <person name="Barry K."/>
            <person name="LaButti K."/>
            <person name="Viragh M."/>
            <person name="Koriabine M."/>
            <person name="Yan M."/>
            <person name="Riley R."/>
            <person name="Champramary S."/>
            <person name="Plett K.L."/>
            <person name="Tsai I.J."/>
            <person name="Slot J."/>
            <person name="Sipos G."/>
            <person name="Plett J."/>
            <person name="Nagy L.G."/>
            <person name="Grigoriev I.V."/>
        </authorList>
    </citation>
    <scope>NUCLEOTIDE SEQUENCE</scope>
    <source>
        <strain evidence="1">CCBAS 213</strain>
    </source>
</reference>
<keyword evidence="2" id="KW-1185">Reference proteome</keyword>
<evidence type="ECO:0000313" key="1">
    <source>
        <dbReference type="EMBL" id="KAK0441203.1"/>
    </source>
</evidence>
<proteinExistence type="predicted"/>
<dbReference type="GeneID" id="85349464"/>
<dbReference type="EMBL" id="JAUEPS010000071">
    <property type="protein sequence ID" value="KAK0441203.1"/>
    <property type="molecule type" value="Genomic_DNA"/>
</dbReference>
<evidence type="ECO:0000313" key="2">
    <source>
        <dbReference type="Proteomes" id="UP001175211"/>
    </source>
</evidence>
<dbReference type="RefSeq" id="XP_060323889.1">
    <property type="nucleotide sequence ID" value="XM_060465916.1"/>
</dbReference>
<dbReference type="AlphaFoldDB" id="A0AA39JEM3"/>
<dbReference type="Proteomes" id="UP001175211">
    <property type="component" value="Unassembled WGS sequence"/>
</dbReference>
<organism evidence="1 2">
    <name type="scientific">Armillaria tabescens</name>
    <name type="common">Ringless honey mushroom</name>
    <name type="synonym">Agaricus tabescens</name>
    <dbReference type="NCBI Taxonomy" id="1929756"/>
    <lineage>
        <taxon>Eukaryota</taxon>
        <taxon>Fungi</taxon>
        <taxon>Dikarya</taxon>
        <taxon>Basidiomycota</taxon>
        <taxon>Agaricomycotina</taxon>
        <taxon>Agaricomycetes</taxon>
        <taxon>Agaricomycetidae</taxon>
        <taxon>Agaricales</taxon>
        <taxon>Marasmiineae</taxon>
        <taxon>Physalacriaceae</taxon>
        <taxon>Desarmillaria</taxon>
    </lineage>
</organism>
<sequence>MPGVCVNGPRQARRYSWWKGKGGKRTSTKLHRRPRPSSWITNSFRIGSERLNSCIKGHRGTCGYRCWVHEALEYECAKCRIFSSYECQIFTALASVALSTGIILCLRSGCSLELLVSSQAQATYWRPSVIYAAETVPWHSGLPCHRGRRGREICRTTLLE</sequence>